<sequence>MESSQSLAIESFSDSWLTSISSSLESLQEPLRESLDSSHEASAEELKDRISKLKISLEEVQNFHFDVPSSPCPEAVVDADQLFSKGLIKPVFISQSKTEAYSSLDLVSKMHSSFSTSAVVPTVHIHCHIFRRWRKAPLRILQKCFRYLRPLCHKISGSIQSTSTDDIDGRARQIKGQNNSPQASPGTTDWSHIESSIYEAVLHCKRSIAASLADTRDPKQTQIPIVFAMVLLSFT</sequence>
<dbReference type="PANTHER" id="PTHR34576:SF14">
    <property type="entry name" value="MEMBRANE-ASSOCIATED KINASE REGULATOR 6"/>
    <property type="match status" value="1"/>
</dbReference>
<name>A0A2C9VSR6_MANES</name>
<protein>
    <submittedName>
        <fullName evidence="1">Uncharacterized protein</fullName>
    </submittedName>
</protein>
<evidence type="ECO:0000313" key="1">
    <source>
        <dbReference type="EMBL" id="OAY49085.1"/>
    </source>
</evidence>
<dbReference type="PANTHER" id="PTHR34576">
    <property type="entry name" value="MEMBRANE-ASSOCIATED KINASE REGULATOR 6-RELATED"/>
    <property type="match status" value="1"/>
</dbReference>
<dbReference type="AlphaFoldDB" id="A0A2C9VSR6"/>
<dbReference type="STRING" id="3983.A0A2C9VSR6"/>
<organism evidence="1">
    <name type="scientific">Manihot esculenta</name>
    <name type="common">Cassava</name>
    <name type="synonym">Jatropha manihot</name>
    <dbReference type="NCBI Taxonomy" id="3983"/>
    <lineage>
        <taxon>Eukaryota</taxon>
        <taxon>Viridiplantae</taxon>
        <taxon>Streptophyta</taxon>
        <taxon>Embryophyta</taxon>
        <taxon>Tracheophyta</taxon>
        <taxon>Spermatophyta</taxon>
        <taxon>Magnoliopsida</taxon>
        <taxon>eudicotyledons</taxon>
        <taxon>Gunneridae</taxon>
        <taxon>Pentapetalae</taxon>
        <taxon>rosids</taxon>
        <taxon>fabids</taxon>
        <taxon>Malpighiales</taxon>
        <taxon>Euphorbiaceae</taxon>
        <taxon>Crotonoideae</taxon>
        <taxon>Manihoteae</taxon>
        <taxon>Manihot</taxon>
    </lineage>
</organism>
<gene>
    <name evidence="1" type="ORF">MANES_05G028200</name>
</gene>
<accession>A0A2C9VSR6</accession>
<dbReference type="InterPro" id="IPR044699">
    <property type="entry name" value="MAKR6"/>
</dbReference>
<dbReference type="EMBL" id="CM004391">
    <property type="protein sequence ID" value="OAY49085.1"/>
    <property type="molecule type" value="Genomic_DNA"/>
</dbReference>
<proteinExistence type="predicted"/>
<reference evidence="1" key="1">
    <citation type="submission" date="2016-02" db="EMBL/GenBank/DDBJ databases">
        <title>WGS assembly of Manihot esculenta.</title>
        <authorList>
            <person name="Bredeson J.V."/>
            <person name="Prochnik S.E."/>
            <person name="Lyons J.B."/>
            <person name="Schmutz J."/>
            <person name="Grimwood J."/>
            <person name="Vrebalov J."/>
            <person name="Bart R.S."/>
            <person name="Amuge T."/>
            <person name="Ferguson M.E."/>
            <person name="Green R."/>
            <person name="Putnam N."/>
            <person name="Stites J."/>
            <person name="Rounsley S."/>
            <person name="Rokhsar D.S."/>
        </authorList>
    </citation>
    <scope>NUCLEOTIDE SEQUENCE [LARGE SCALE GENOMIC DNA]</scope>
    <source>
        <tissue evidence="1">Leaf</tissue>
    </source>
</reference>